<feature type="non-terminal residue" evidence="3">
    <location>
        <position position="681"/>
    </location>
</feature>
<feature type="compositionally biased region" description="Polar residues" evidence="1">
    <location>
        <begin position="384"/>
        <end position="411"/>
    </location>
</feature>
<name>A0A7D8YHJ8_9HELO</name>
<keyword evidence="4" id="KW-1185">Reference proteome</keyword>
<feature type="compositionally biased region" description="Polar residues" evidence="1">
    <location>
        <begin position="329"/>
        <end position="353"/>
    </location>
</feature>
<comment type="caution">
    <text evidence="3">The sequence shown here is derived from an EMBL/GenBank/DDBJ whole genome shotgun (WGS) entry which is preliminary data.</text>
</comment>
<accession>A0A7D8YHJ8</accession>
<feature type="compositionally biased region" description="Low complexity" evidence="1">
    <location>
        <begin position="291"/>
        <end position="322"/>
    </location>
</feature>
<keyword evidence="2" id="KW-0732">Signal</keyword>
<proteinExistence type="predicted"/>
<dbReference type="EMBL" id="QGMG01001077">
    <property type="protein sequence ID" value="TVY50593.1"/>
    <property type="molecule type" value="Genomic_DNA"/>
</dbReference>
<evidence type="ECO:0000256" key="2">
    <source>
        <dbReference type="SAM" id="SignalP"/>
    </source>
</evidence>
<dbReference type="AlphaFoldDB" id="A0A7D8YHJ8"/>
<feature type="region of interest" description="Disordered" evidence="1">
    <location>
        <begin position="291"/>
        <end position="454"/>
    </location>
</feature>
<sequence>MFSSVFLSFIGVLLCAPQASSQVFPRVTSTSHNLTTTSSNTSPYADATCCYLDSVGVVKLIWYSSSINVTVKTVSTTVYQYDNTAVTSLKTVLVNNTLPTGLFQSPELLSNYPEVPTSMIAGNGGGYPSQSILVIDTAYTDPYGVVYQSPTPVWIYQDVTSVSQFATPSNGVPVCPPPDFEKIPDGGEEKIYPSGFYLAGNLTGFIPEGELFQELPTEVRDWVVAHAPPNTTEVFSNVAACTPGLGNGIPVAHIPVNQLTAEAITTQTMTGNLGSVSTTIPSVPTTFSVPATQQKVTSSSSTAVSPTSTPSPSSQPSVVTSSYAPKAIETTSSAPPVDFPNSSPGLAGTTNNVPVVVSDDAPGSAGTTSNPPPVVSKSAPEPIGTTTNPPALENQASSIVAGNGGSQNQPGEASLPVPNPSAQPTATQGSSIIGNGGAQSPATRASATGPVSAGQTSMNQVFTAGGSTFSGNPSAGFVIGSSTLTPGGTVVITNAGGLPATYELPSSGSAVIVNGATQTIQNANAPVLTPASVPELIIGSSTIAANSASAFAIGSQTLTPGGTITVSPPGSAPTTYALPTSGNAIIINGATSALNPPPASKPIIVFGTSTITANSASGFVIGSQMLTPGGVVTVSGETLSLGAGGSVVVASGGTTETAGLGGAIASVGGFATGAPAQYTGP</sequence>
<dbReference type="OrthoDB" id="3562896at2759"/>
<feature type="chain" id="PRO_5028928364" evidence="2">
    <location>
        <begin position="22"/>
        <end position="681"/>
    </location>
</feature>
<feature type="compositionally biased region" description="Polar residues" evidence="1">
    <location>
        <begin position="420"/>
        <end position="446"/>
    </location>
</feature>
<organism evidence="3 4">
    <name type="scientific">Lachnellula cervina</name>
    <dbReference type="NCBI Taxonomy" id="1316786"/>
    <lineage>
        <taxon>Eukaryota</taxon>
        <taxon>Fungi</taxon>
        <taxon>Dikarya</taxon>
        <taxon>Ascomycota</taxon>
        <taxon>Pezizomycotina</taxon>
        <taxon>Leotiomycetes</taxon>
        <taxon>Helotiales</taxon>
        <taxon>Lachnaceae</taxon>
        <taxon>Lachnellula</taxon>
    </lineage>
</organism>
<evidence type="ECO:0000313" key="4">
    <source>
        <dbReference type="Proteomes" id="UP000481288"/>
    </source>
</evidence>
<evidence type="ECO:0000313" key="3">
    <source>
        <dbReference type="EMBL" id="TVY50593.1"/>
    </source>
</evidence>
<reference evidence="3 4" key="1">
    <citation type="submission" date="2018-05" db="EMBL/GenBank/DDBJ databases">
        <title>Whole genome sequencing for identification of molecular markers to develop diagnostic detection tools for the regulated plant pathogen Lachnellula willkommii.</title>
        <authorList>
            <person name="Giroux E."/>
            <person name="Bilodeau G."/>
        </authorList>
    </citation>
    <scope>NUCLEOTIDE SEQUENCE [LARGE SCALE GENOMIC DNA]</scope>
    <source>
        <strain evidence="3 4">CBS 625.97</strain>
    </source>
</reference>
<protein>
    <submittedName>
        <fullName evidence="3">Uncharacterized protein</fullName>
    </submittedName>
</protein>
<gene>
    <name evidence="3" type="ORF">LCER1_G008774</name>
</gene>
<dbReference type="Proteomes" id="UP000481288">
    <property type="component" value="Unassembled WGS sequence"/>
</dbReference>
<feature type="signal peptide" evidence="2">
    <location>
        <begin position="1"/>
        <end position="21"/>
    </location>
</feature>
<evidence type="ECO:0000256" key="1">
    <source>
        <dbReference type="SAM" id="MobiDB-lite"/>
    </source>
</evidence>